<feature type="domain" description="Sulfatase N-terminal" evidence="1">
    <location>
        <begin position="37"/>
        <end position="105"/>
    </location>
</feature>
<dbReference type="PANTHER" id="PTHR43751">
    <property type="entry name" value="SULFATASE"/>
    <property type="match status" value="1"/>
</dbReference>
<dbReference type="InterPro" id="IPR000917">
    <property type="entry name" value="Sulfatase_N"/>
</dbReference>
<dbReference type="InterPro" id="IPR052701">
    <property type="entry name" value="GAG_Ulvan_Degrading_Sulfatases"/>
</dbReference>
<protein>
    <submittedName>
        <fullName evidence="2">Sulfatase-like hydrolase/transferase</fullName>
    </submittedName>
</protein>
<organism evidence="2 3">
    <name type="scientific">Eiseniibacteriota bacterium</name>
    <dbReference type="NCBI Taxonomy" id="2212470"/>
    <lineage>
        <taxon>Bacteria</taxon>
        <taxon>Candidatus Eiseniibacteriota</taxon>
    </lineage>
</organism>
<gene>
    <name evidence="2" type="ORF">ACFL2Z_05735</name>
</gene>
<dbReference type="SUPFAM" id="SSF53649">
    <property type="entry name" value="Alkaline phosphatase-like"/>
    <property type="match status" value="1"/>
</dbReference>
<evidence type="ECO:0000313" key="2">
    <source>
        <dbReference type="EMBL" id="MFC1800385.1"/>
    </source>
</evidence>
<dbReference type="EMBL" id="JBHPEI010000141">
    <property type="protein sequence ID" value="MFC1800385.1"/>
    <property type="molecule type" value="Genomic_DNA"/>
</dbReference>
<sequence>MARPGWYIECMELSRIILIAMLCLMLAAMCGAEPEQPNVVLIVVDALRPDHLGCYGYSRPTSPNIDELAAGGIVFETAITQAPWTKASFPSFLTSLYPFQHGVTRWESVLLIDCGIVGPRREREVK</sequence>
<reference evidence="2 3" key="1">
    <citation type="submission" date="2024-09" db="EMBL/GenBank/DDBJ databases">
        <authorList>
            <person name="D'Angelo T."/>
        </authorList>
    </citation>
    <scope>NUCLEOTIDE SEQUENCE [LARGE SCALE GENOMIC DNA]</scope>
    <source>
        <strain evidence="2">SAG AM-311-F02</strain>
    </source>
</reference>
<dbReference type="PANTHER" id="PTHR43751:SF3">
    <property type="entry name" value="SULFATASE N-TERMINAL DOMAIN-CONTAINING PROTEIN"/>
    <property type="match status" value="1"/>
</dbReference>
<dbReference type="Pfam" id="PF00884">
    <property type="entry name" value="Sulfatase"/>
    <property type="match status" value="1"/>
</dbReference>
<feature type="non-terminal residue" evidence="2">
    <location>
        <position position="126"/>
    </location>
</feature>
<comment type="caution">
    <text evidence="2">The sequence shown here is derived from an EMBL/GenBank/DDBJ whole genome shotgun (WGS) entry which is preliminary data.</text>
</comment>
<dbReference type="InterPro" id="IPR017850">
    <property type="entry name" value="Alkaline_phosphatase_core_sf"/>
</dbReference>
<evidence type="ECO:0000259" key="1">
    <source>
        <dbReference type="Pfam" id="PF00884"/>
    </source>
</evidence>
<dbReference type="Proteomes" id="UP001594288">
    <property type="component" value="Unassembled WGS sequence"/>
</dbReference>
<accession>A0ABV6YQN5</accession>
<dbReference type="Gene3D" id="3.40.720.10">
    <property type="entry name" value="Alkaline Phosphatase, subunit A"/>
    <property type="match status" value="1"/>
</dbReference>
<evidence type="ECO:0000313" key="3">
    <source>
        <dbReference type="Proteomes" id="UP001594288"/>
    </source>
</evidence>
<name>A0ABV6YQN5_UNCEI</name>
<proteinExistence type="predicted"/>
<keyword evidence="3" id="KW-1185">Reference proteome</keyword>